<feature type="transmembrane region" description="Helical" evidence="1">
    <location>
        <begin position="45"/>
        <end position="65"/>
    </location>
</feature>
<evidence type="ECO:0000313" key="2">
    <source>
        <dbReference type="EMBL" id="TCP24817.1"/>
    </source>
</evidence>
<proteinExistence type="predicted"/>
<protein>
    <submittedName>
        <fullName evidence="2">Uncharacterized protein DUF2834</fullName>
    </submittedName>
</protein>
<dbReference type="Proteomes" id="UP000294564">
    <property type="component" value="Unassembled WGS sequence"/>
</dbReference>
<gene>
    <name evidence="2" type="ORF">EV195_105248</name>
</gene>
<feature type="transmembrane region" description="Helical" evidence="1">
    <location>
        <begin position="7"/>
        <end position="25"/>
    </location>
</feature>
<keyword evidence="1" id="KW-1133">Transmembrane helix</keyword>
<organism evidence="2 3">
    <name type="scientific">Tenacibaculum skagerrakense</name>
    <dbReference type="NCBI Taxonomy" id="186571"/>
    <lineage>
        <taxon>Bacteria</taxon>
        <taxon>Pseudomonadati</taxon>
        <taxon>Bacteroidota</taxon>
        <taxon>Flavobacteriia</taxon>
        <taxon>Flavobacteriales</taxon>
        <taxon>Flavobacteriaceae</taxon>
        <taxon>Tenacibaculum</taxon>
    </lineage>
</organism>
<dbReference type="RefSeq" id="WP_132794860.1">
    <property type="nucleotide sequence ID" value="NZ_SLXM01000005.1"/>
</dbReference>
<comment type="caution">
    <text evidence="2">The sequence shown here is derived from an EMBL/GenBank/DDBJ whole genome shotgun (WGS) entry which is preliminary data.</text>
</comment>
<keyword evidence="1" id="KW-0812">Transmembrane</keyword>
<keyword evidence="1" id="KW-0472">Membrane</keyword>
<evidence type="ECO:0000313" key="3">
    <source>
        <dbReference type="Proteomes" id="UP000294564"/>
    </source>
</evidence>
<accession>A0A4R2NSJ6</accession>
<sequence length="111" mass="12970">MKLKHLYLLLAIVGICYTWYYNIQYFKTAVDPSFTHFFAEAKSTFAGKSLSADLLVVVLTFFAFYIPDAIKLKIKYWWIFIPLTFIIAIAFTFPLYLYIRTITLEKSTIIG</sequence>
<dbReference type="AlphaFoldDB" id="A0A4R2NSJ6"/>
<evidence type="ECO:0000256" key="1">
    <source>
        <dbReference type="SAM" id="Phobius"/>
    </source>
</evidence>
<keyword evidence="3" id="KW-1185">Reference proteome</keyword>
<dbReference type="InterPro" id="IPR021362">
    <property type="entry name" value="DUF2834"/>
</dbReference>
<name>A0A4R2NSJ6_9FLAO</name>
<reference evidence="2 3" key="1">
    <citation type="submission" date="2019-03" db="EMBL/GenBank/DDBJ databases">
        <title>Genomic Encyclopedia of Type Strains, Phase IV (KMG-IV): sequencing the most valuable type-strain genomes for metagenomic binning, comparative biology and taxonomic classification.</title>
        <authorList>
            <person name="Goeker M."/>
        </authorList>
    </citation>
    <scope>NUCLEOTIDE SEQUENCE [LARGE SCALE GENOMIC DNA]</scope>
    <source>
        <strain evidence="2 3">DSM 14836</strain>
    </source>
</reference>
<dbReference type="EMBL" id="SLXM01000005">
    <property type="protein sequence ID" value="TCP24817.1"/>
    <property type="molecule type" value="Genomic_DNA"/>
</dbReference>
<dbReference type="OrthoDB" id="964916at2"/>
<feature type="transmembrane region" description="Helical" evidence="1">
    <location>
        <begin position="77"/>
        <end position="99"/>
    </location>
</feature>
<dbReference type="Pfam" id="PF11196">
    <property type="entry name" value="DUF2834"/>
    <property type="match status" value="1"/>
</dbReference>